<reference evidence="2" key="1">
    <citation type="submission" date="2017-09" db="EMBL/GenBank/DDBJ databases">
        <title>Depth-based differentiation of microbial function through sediment-hosted aquifers and enrichment of novel symbionts in the deep terrestrial subsurface.</title>
        <authorList>
            <person name="Probst A.J."/>
            <person name="Ladd B."/>
            <person name="Jarett J.K."/>
            <person name="Geller-Mcgrath D.E."/>
            <person name="Sieber C.M.K."/>
            <person name="Emerson J.B."/>
            <person name="Anantharaman K."/>
            <person name="Thomas B.C."/>
            <person name="Malmstrom R."/>
            <person name="Stieglmeier M."/>
            <person name="Klingl A."/>
            <person name="Woyke T."/>
            <person name="Ryan C.M."/>
            <person name="Banfield J.F."/>
        </authorList>
    </citation>
    <scope>NUCLEOTIDE SEQUENCE [LARGE SCALE GENOMIC DNA]</scope>
</reference>
<evidence type="ECO:0000313" key="1">
    <source>
        <dbReference type="EMBL" id="PIS22846.1"/>
    </source>
</evidence>
<protein>
    <submittedName>
        <fullName evidence="1">Uncharacterized protein</fullName>
    </submittedName>
</protein>
<evidence type="ECO:0000313" key="2">
    <source>
        <dbReference type="Proteomes" id="UP000230340"/>
    </source>
</evidence>
<comment type="caution">
    <text evidence="1">The sequence shown here is derived from an EMBL/GenBank/DDBJ whole genome shotgun (WGS) entry which is preliminary data.</text>
</comment>
<dbReference type="EMBL" id="PEYT01000028">
    <property type="protein sequence ID" value="PIS22846.1"/>
    <property type="molecule type" value="Genomic_DNA"/>
</dbReference>
<sequence>MPPDKGNREIVLLGLLAILIFSFSLFIPQSKKDPEIFVNEPSVKSNNPSQAEYNLNVLYVSINPVEDGQDLSQKYFGWQYPGETTKEAQETGVKANIEAMKRLSDNKINYKVAKRLDITTFPKRTKGFQYTFDSYKICTDNSTLGPCETEKYNFDHIDWAVSNNICEIAEENNIDEIWMSSPPFIATWENFMIGPKSENLFNVNGGTYTVPKCKKNYIVMSSGNSSASFGHIYGHRVENTMGYITGFWDSKDRENYWERFARISFYSKPMNLDLDLSSVSFCGNSHFPSNATAHYDYMNKDFAESTCGDWKNIPDFTGAKITVNCEAWGCNDSDRPGGWAEYWMGSIPRQEGEMTMSSRIGTSFIMKKDWWYYLLYSENVTRLVAEMVTAQVPSSSCTTGLAITNSKPSCIYLKGRVVGTSGTFESPLKISRFPATVEFVLTGSDADGCNDLVVNDPKLGSGVGFDTTSGSIIGAVKSFNRLDNGSCESDIVTYTYTDAKSYEVLGVVADTDIGYSYCPLKIEYPPTAFCNGVSLIASGDSAVGKKGKYSLVLSYSASTPIQEARFEIRKGLGLPTTVFCKKDYPDENCVFDSIAGTITYRNYFIDISGEYSVRGFIKDVPGTWISQ</sequence>
<proteinExistence type="predicted"/>
<organism evidence="1 2">
    <name type="scientific">candidate division WWE3 bacterium CG08_land_8_20_14_0_20_40_13</name>
    <dbReference type="NCBI Taxonomy" id="1975084"/>
    <lineage>
        <taxon>Bacteria</taxon>
        <taxon>Katanobacteria</taxon>
    </lineage>
</organism>
<dbReference type="AlphaFoldDB" id="A0A2H0XD36"/>
<gene>
    <name evidence="1" type="ORF">COT49_03300</name>
</gene>
<accession>A0A2H0XD36</accession>
<name>A0A2H0XD36_UNCKA</name>
<dbReference type="Proteomes" id="UP000230340">
    <property type="component" value="Unassembled WGS sequence"/>
</dbReference>